<sequence length="148" mass="16657">MLEQLLADLAGEYPAFREVFLDERDIYLTYSLQDAAQAKLAPKGQEVSETPEPKRVVGVVGIGHVPGITRLWSRDQQPFVKDILTIPPQTVTNKVIRYTSKASLLVFGGYLIYRYAPVPTVFRENALLFVQKVMSGIKTDSTIKYTIH</sequence>
<dbReference type="PANTHER" id="PTHR21530:SF7">
    <property type="entry name" value="TRAB DOMAIN-CONTAINING PROTEIN"/>
    <property type="match status" value="1"/>
</dbReference>
<comment type="caution">
    <text evidence="1">The sequence shown here is derived from an EMBL/GenBank/DDBJ whole genome shotgun (WGS) entry which is preliminary data.</text>
</comment>
<dbReference type="InterPro" id="IPR002816">
    <property type="entry name" value="TraB/PrgY/GumN_fam"/>
</dbReference>
<reference evidence="1" key="1">
    <citation type="journal article" date="2023" name="Insect Mol. Biol.">
        <title>Genome sequencing provides insights into the evolution of gene families encoding plant cell wall-degrading enzymes in longhorned beetles.</title>
        <authorList>
            <person name="Shin N.R."/>
            <person name="Okamura Y."/>
            <person name="Kirsch R."/>
            <person name="Pauchet Y."/>
        </authorList>
    </citation>
    <scope>NUCLEOTIDE SEQUENCE</scope>
    <source>
        <strain evidence="1">AMC_N1</strain>
    </source>
</reference>
<keyword evidence="2" id="KW-1185">Reference proteome</keyword>
<dbReference type="Pfam" id="PF01963">
    <property type="entry name" value="TraB_PrgY_gumN"/>
    <property type="match status" value="1"/>
</dbReference>
<protein>
    <recommendedName>
        <fullName evidence="3">TraB domain-containing protein</fullName>
    </recommendedName>
</protein>
<dbReference type="InterPro" id="IPR046345">
    <property type="entry name" value="TraB_PrgY-like"/>
</dbReference>
<accession>A0AAV8YYK6</accession>
<dbReference type="PANTHER" id="PTHR21530">
    <property type="entry name" value="PHEROMONE SHUTDOWN PROTEIN"/>
    <property type="match status" value="1"/>
</dbReference>
<dbReference type="EMBL" id="JAPWTK010000027">
    <property type="protein sequence ID" value="KAJ8956879.1"/>
    <property type="molecule type" value="Genomic_DNA"/>
</dbReference>
<evidence type="ECO:0000313" key="2">
    <source>
        <dbReference type="Proteomes" id="UP001162162"/>
    </source>
</evidence>
<evidence type="ECO:0008006" key="3">
    <source>
        <dbReference type="Google" id="ProtNLM"/>
    </source>
</evidence>
<proteinExistence type="predicted"/>
<dbReference type="AlphaFoldDB" id="A0AAV8YYK6"/>
<organism evidence="1 2">
    <name type="scientific">Aromia moschata</name>
    <dbReference type="NCBI Taxonomy" id="1265417"/>
    <lineage>
        <taxon>Eukaryota</taxon>
        <taxon>Metazoa</taxon>
        <taxon>Ecdysozoa</taxon>
        <taxon>Arthropoda</taxon>
        <taxon>Hexapoda</taxon>
        <taxon>Insecta</taxon>
        <taxon>Pterygota</taxon>
        <taxon>Neoptera</taxon>
        <taxon>Endopterygota</taxon>
        <taxon>Coleoptera</taxon>
        <taxon>Polyphaga</taxon>
        <taxon>Cucujiformia</taxon>
        <taxon>Chrysomeloidea</taxon>
        <taxon>Cerambycidae</taxon>
        <taxon>Cerambycinae</taxon>
        <taxon>Callichromatini</taxon>
        <taxon>Aromia</taxon>
    </lineage>
</organism>
<evidence type="ECO:0000313" key="1">
    <source>
        <dbReference type="EMBL" id="KAJ8956879.1"/>
    </source>
</evidence>
<dbReference type="Proteomes" id="UP001162162">
    <property type="component" value="Unassembled WGS sequence"/>
</dbReference>
<gene>
    <name evidence="1" type="ORF">NQ318_014296</name>
</gene>
<name>A0AAV8YYK6_9CUCU</name>